<comment type="catalytic activity">
    <reaction evidence="8">
        <text>tRNA(Ile) + L-isoleucine + ATP = L-isoleucyl-tRNA(Ile) + AMP + diphosphate</text>
        <dbReference type="Rhea" id="RHEA:11060"/>
        <dbReference type="Rhea" id="RHEA-COMP:9666"/>
        <dbReference type="Rhea" id="RHEA-COMP:9695"/>
        <dbReference type="ChEBI" id="CHEBI:30616"/>
        <dbReference type="ChEBI" id="CHEBI:33019"/>
        <dbReference type="ChEBI" id="CHEBI:58045"/>
        <dbReference type="ChEBI" id="CHEBI:78442"/>
        <dbReference type="ChEBI" id="CHEBI:78528"/>
        <dbReference type="ChEBI" id="CHEBI:456215"/>
        <dbReference type="EC" id="6.1.1.5"/>
    </reaction>
</comment>
<organism evidence="11 12">
    <name type="scientific">Gossypium anomalum</name>
    <dbReference type="NCBI Taxonomy" id="47600"/>
    <lineage>
        <taxon>Eukaryota</taxon>
        <taxon>Viridiplantae</taxon>
        <taxon>Streptophyta</taxon>
        <taxon>Embryophyta</taxon>
        <taxon>Tracheophyta</taxon>
        <taxon>Spermatophyta</taxon>
        <taxon>Magnoliopsida</taxon>
        <taxon>eudicotyledons</taxon>
        <taxon>Gunneridae</taxon>
        <taxon>Pentapetalae</taxon>
        <taxon>rosids</taxon>
        <taxon>malvids</taxon>
        <taxon>Malvales</taxon>
        <taxon>Malvaceae</taxon>
        <taxon>Malvoideae</taxon>
        <taxon>Gossypium</taxon>
    </lineage>
</organism>
<evidence type="ECO:0000256" key="7">
    <source>
        <dbReference type="ARBA" id="ARBA00032665"/>
    </source>
</evidence>
<gene>
    <name evidence="11" type="ORF">CXB51_022988</name>
</gene>
<proteinExistence type="predicted"/>
<evidence type="ECO:0000256" key="2">
    <source>
        <dbReference type="ARBA" id="ARBA00022598"/>
    </source>
</evidence>
<dbReference type="AlphaFoldDB" id="A0A8J5YWI1"/>
<reference evidence="11 12" key="1">
    <citation type="journal article" date="2021" name="bioRxiv">
        <title>The Gossypium anomalum genome as a resource for cotton improvement and evolutionary analysis of hybrid incompatibility.</title>
        <authorList>
            <person name="Grover C.E."/>
            <person name="Yuan D."/>
            <person name="Arick M.A."/>
            <person name="Miller E.R."/>
            <person name="Hu G."/>
            <person name="Peterson D.G."/>
            <person name="Wendel J.F."/>
            <person name="Udall J.A."/>
        </authorList>
    </citation>
    <scope>NUCLEOTIDE SEQUENCE [LARGE SCALE GENOMIC DNA]</scope>
    <source>
        <strain evidence="11">JFW-Udall</strain>
        <tissue evidence="11">Leaf</tissue>
    </source>
</reference>
<evidence type="ECO:0000256" key="5">
    <source>
        <dbReference type="ARBA" id="ARBA00022917"/>
    </source>
</evidence>
<dbReference type="InterPro" id="IPR014729">
    <property type="entry name" value="Rossmann-like_a/b/a_fold"/>
</dbReference>
<evidence type="ECO:0000313" key="11">
    <source>
        <dbReference type="EMBL" id="KAG8484090.1"/>
    </source>
</evidence>
<dbReference type="EMBL" id="JAHUZN010000009">
    <property type="protein sequence ID" value="KAG8484090.1"/>
    <property type="molecule type" value="Genomic_DNA"/>
</dbReference>
<dbReference type="GO" id="GO:0004822">
    <property type="term" value="F:isoleucine-tRNA ligase activity"/>
    <property type="evidence" value="ECO:0007669"/>
    <property type="project" value="UniProtKB-EC"/>
</dbReference>
<protein>
    <recommendedName>
        <fullName evidence="1">isoleucine--tRNA ligase</fullName>
        <ecNumber evidence="1">6.1.1.5</ecNumber>
    </recommendedName>
    <alternativeName>
        <fullName evidence="7">Isoleucyl-tRNA synthetase</fullName>
    </alternativeName>
</protein>
<dbReference type="OrthoDB" id="1706657at2759"/>
<dbReference type="Proteomes" id="UP000701853">
    <property type="component" value="Chromosome 9"/>
</dbReference>
<feature type="domain" description="Aminoacyl-tRNA synthetase class Ia" evidence="9">
    <location>
        <begin position="354"/>
        <end position="479"/>
    </location>
</feature>
<dbReference type="EC" id="6.1.1.5" evidence="1"/>
<dbReference type="GO" id="GO:0006428">
    <property type="term" value="P:isoleucyl-tRNA aminoacylation"/>
    <property type="evidence" value="ECO:0007669"/>
    <property type="project" value="InterPro"/>
</dbReference>
<feature type="domain" description="Methionyl/Valyl/Leucyl/Isoleucyl-tRNA synthetase anticodon-binding" evidence="10">
    <location>
        <begin position="524"/>
        <end position="599"/>
    </location>
</feature>
<dbReference type="Gene3D" id="3.40.50.620">
    <property type="entry name" value="HUPs"/>
    <property type="match status" value="1"/>
</dbReference>
<dbReference type="InterPro" id="IPR023586">
    <property type="entry name" value="Ile-tRNA-ligase_type2"/>
</dbReference>
<dbReference type="GO" id="GO:0002161">
    <property type="term" value="F:aminoacyl-tRNA deacylase activity"/>
    <property type="evidence" value="ECO:0007669"/>
    <property type="project" value="InterPro"/>
</dbReference>
<dbReference type="InterPro" id="IPR009080">
    <property type="entry name" value="tRNAsynth_Ia_anticodon-bd"/>
</dbReference>
<accession>A0A8J5YWI1</accession>
<dbReference type="InterPro" id="IPR013155">
    <property type="entry name" value="M/V/L/I-tRNA-synth_anticd-bd"/>
</dbReference>
<evidence type="ECO:0000259" key="10">
    <source>
        <dbReference type="Pfam" id="PF08264"/>
    </source>
</evidence>
<evidence type="ECO:0000256" key="4">
    <source>
        <dbReference type="ARBA" id="ARBA00022840"/>
    </source>
</evidence>
<dbReference type="Pfam" id="PF00133">
    <property type="entry name" value="tRNA-synt_1"/>
    <property type="match status" value="1"/>
</dbReference>
<evidence type="ECO:0000256" key="8">
    <source>
        <dbReference type="ARBA" id="ARBA00048359"/>
    </source>
</evidence>
<dbReference type="SUPFAM" id="SSF50677">
    <property type="entry name" value="ValRS/IleRS/LeuRS editing domain"/>
    <property type="match status" value="1"/>
</dbReference>
<comment type="caution">
    <text evidence="11">The sequence shown here is derived from an EMBL/GenBank/DDBJ whole genome shotgun (WGS) entry which is preliminary data.</text>
</comment>
<keyword evidence="4" id="KW-0067">ATP-binding</keyword>
<keyword evidence="3" id="KW-0547">Nucleotide-binding</keyword>
<evidence type="ECO:0000256" key="6">
    <source>
        <dbReference type="ARBA" id="ARBA00023146"/>
    </source>
</evidence>
<keyword evidence="2" id="KW-0436">Ligase</keyword>
<dbReference type="Pfam" id="PF08264">
    <property type="entry name" value="Anticodon_1"/>
    <property type="match status" value="1"/>
</dbReference>
<dbReference type="PANTHER" id="PTHR42780">
    <property type="entry name" value="SOLEUCYL-TRNA SYNTHETASE"/>
    <property type="match status" value="1"/>
</dbReference>
<keyword evidence="6" id="KW-0030">Aminoacyl-tRNA synthetase</keyword>
<dbReference type="GO" id="GO:0005524">
    <property type="term" value="F:ATP binding"/>
    <property type="evidence" value="ECO:0007669"/>
    <property type="project" value="UniProtKB-KW"/>
</dbReference>
<sequence>MDLTFMETVWRDLSIKASRSVYSYIPFFIATTNANGVMPYSTGCKTPVSNFEAGQNYKVCYVHLIIYSSSSNTTFSLTVLSQSCLTSNHNFNVQLVPDPEIMVSFPIVGDPDNAAFMAWTTTPWTLPSNLALCVNANFVYVKVHNKYSGKIYAVAESRMSGASLVGTKCVFMHWWRGDVYSMSNNLENIKGGSLVLGNLPHLGDLLYQPLFNYFLEFSEAAFRGENLIVAVDDDGCLSGKITGFNGRYWEPTVESMALDANLDFRFLSVTRFDVATEQGRSSVGVELFARVEQLKEQLLENNKQTNWIPEYMKTLTFSMLFVILHDKRFHNWLELDFGALQFPCGLVKVVFDLHRHNIDHITVPSTRGPEFGVLRRIDDVFDCWFASGSMPYAYIHYPFENVELFEKNFPGHFVAEVLDQTRGWFYTHMVLSIALLGTPAFRNLICSGLVLAEDGKKMSKRLKSYPSPMKSLMTTGLSKMSFSHGIMHIGSLFRMQKDLIMKVVPYPLKFLDNLTNTHIYIFVRFNRKRVKGRIGEEDCRMALSTLYNVLLSSCKVMAPITPFFTEVLYQNLRKVCDGAEESTHYCSFLQEEGKVVLCEENFRGISNMSFKISLARPALVFKENAIAALVKIIIAVTELNCFCFRFITLFCPYRLILLNGVAGNRKLAQSLQVYLLSRDYYCLKLELEHGNGQGAVEATQRRG</sequence>
<dbReference type="InterPro" id="IPR009008">
    <property type="entry name" value="Val/Leu/Ile-tRNA-synth_edit"/>
</dbReference>
<evidence type="ECO:0000259" key="9">
    <source>
        <dbReference type="Pfam" id="PF00133"/>
    </source>
</evidence>
<dbReference type="InterPro" id="IPR002300">
    <property type="entry name" value="aa-tRNA-synth_Ia"/>
</dbReference>
<dbReference type="SUPFAM" id="SSF47323">
    <property type="entry name" value="Anticodon-binding domain of a subclass of class I aminoacyl-tRNA synthetases"/>
    <property type="match status" value="1"/>
</dbReference>
<dbReference type="Gene3D" id="1.10.730.10">
    <property type="entry name" value="Isoleucyl-tRNA Synthetase, Domain 1"/>
    <property type="match status" value="1"/>
</dbReference>
<dbReference type="PANTHER" id="PTHR42780:SF1">
    <property type="entry name" value="ISOLEUCINE--TRNA LIGASE, CYTOPLASMIC"/>
    <property type="match status" value="1"/>
</dbReference>
<evidence type="ECO:0000313" key="12">
    <source>
        <dbReference type="Proteomes" id="UP000701853"/>
    </source>
</evidence>
<dbReference type="SUPFAM" id="SSF52374">
    <property type="entry name" value="Nucleotidylyl transferase"/>
    <property type="match status" value="1"/>
</dbReference>
<keyword evidence="12" id="KW-1185">Reference proteome</keyword>
<evidence type="ECO:0000256" key="3">
    <source>
        <dbReference type="ARBA" id="ARBA00022741"/>
    </source>
</evidence>
<keyword evidence="5" id="KW-0648">Protein biosynthesis</keyword>
<dbReference type="Gene3D" id="3.90.740.10">
    <property type="entry name" value="Valyl/Leucyl/Isoleucyl-tRNA synthetase, editing domain"/>
    <property type="match status" value="1"/>
</dbReference>
<evidence type="ECO:0000256" key="1">
    <source>
        <dbReference type="ARBA" id="ARBA00013165"/>
    </source>
</evidence>
<name>A0A8J5YWI1_9ROSI</name>
<dbReference type="PRINTS" id="PR00984">
    <property type="entry name" value="TRNASYNTHILE"/>
</dbReference>
<dbReference type="InterPro" id="IPR002301">
    <property type="entry name" value="Ile-tRNA-ligase"/>
</dbReference>